<sequence length="515" mass="56904">MSQVHSSQMAQRFLSVIRSTQAKEGLEFCFAVGTIVIAGEKKPVVLVRKKGLTSMRRALEDMHYKTAKGVQEPDDFKFLRSGTGRMNKEGIIVVRLAKGGMAKFMAVKTNMRRYFKDLRVSLPDLQEDELLNEEDLNRFEIAAQANADELPSDNQEVAEANPEEGAEEALPEGLKEAVAISAEAIASHSIRISRQTGSLQTAELGPLTNKIADWLKAMLAATPLEEQEDALHNFTCRLLLMLAYDDHRRNLQYVDEAPDGDAVKTDSSGVGDGVEREAFMIGGVDLDHVGRHPVEKGEVVETLFRMTKAAAQAGRLPYHLENSSSDRLTMMVSSQWPSQSAGRREVFERLMAVVEQRLGNDDQLIALLGLSKSDKLEDFDAIVRTIENKWQADLDAALVHWEETKSKIETYNEEARGGTWEPVVELFQEINDVVSDEFADLVEQGGGVNFDVIERAEAVFEALLQHLGENDVVQLLDNPPAVFGPNSIGKTLREGLSTVGGELNRVRTSLVAANA</sequence>
<dbReference type="RefSeq" id="WP_077976422.1">
    <property type="nucleotide sequence ID" value="NZ_JACHXX010000021.1"/>
</dbReference>
<reference evidence="2 3" key="1">
    <citation type="submission" date="2020-08" db="EMBL/GenBank/DDBJ databases">
        <title>Genomic Encyclopedia of Type Strains, Phase III (KMG-III): the genomes of soil and plant-associated and newly described type strains.</title>
        <authorList>
            <person name="Whitman W."/>
        </authorList>
    </citation>
    <scope>NUCLEOTIDE SEQUENCE [LARGE SCALE GENOMIC DNA]</scope>
    <source>
        <strain evidence="2 3">CECT 8280</strain>
    </source>
</reference>
<evidence type="ECO:0000313" key="2">
    <source>
        <dbReference type="EMBL" id="MBB3166699.1"/>
    </source>
</evidence>
<accession>A0ABR6GK74</accession>
<dbReference type="EMBL" id="JACHXX010000021">
    <property type="protein sequence ID" value="MBB3166699.1"/>
    <property type="molecule type" value="Genomic_DNA"/>
</dbReference>
<proteinExistence type="predicted"/>
<name>A0ABR6GK74_9HYPH</name>
<feature type="compositionally biased region" description="Acidic residues" evidence="1">
    <location>
        <begin position="161"/>
        <end position="170"/>
    </location>
</feature>
<keyword evidence="3" id="KW-1185">Reference proteome</keyword>
<feature type="region of interest" description="Disordered" evidence="1">
    <location>
        <begin position="147"/>
        <end position="172"/>
    </location>
</feature>
<evidence type="ECO:0000313" key="3">
    <source>
        <dbReference type="Proteomes" id="UP000542811"/>
    </source>
</evidence>
<gene>
    <name evidence="2" type="ORF">FHS25_007218</name>
</gene>
<protein>
    <submittedName>
        <fullName evidence="2">Uncharacterized protein</fullName>
    </submittedName>
</protein>
<comment type="caution">
    <text evidence="2">The sequence shown here is derived from an EMBL/GenBank/DDBJ whole genome shotgun (WGS) entry which is preliminary data.</text>
</comment>
<organism evidence="2 3">
    <name type="scientific">Rhizobium laguerreae</name>
    <dbReference type="NCBI Taxonomy" id="1076926"/>
    <lineage>
        <taxon>Bacteria</taxon>
        <taxon>Pseudomonadati</taxon>
        <taxon>Pseudomonadota</taxon>
        <taxon>Alphaproteobacteria</taxon>
        <taxon>Hyphomicrobiales</taxon>
        <taxon>Rhizobiaceae</taxon>
        <taxon>Rhizobium/Agrobacterium group</taxon>
        <taxon>Rhizobium</taxon>
    </lineage>
</organism>
<dbReference type="Proteomes" id="UP000542811">
    <property type="component" value="Unassembled WGS sequence"/>
</dbReference>
<evidence type="ECO:0000256" key="1">
    <source>
        <dbReference type="SAM" id="MobiDB-lite"/>
    </source>
</evidence>